<sequence length="264" mass="30048">MALNTKGRELIRELQRSEWLPPYNVSKRFLHLVIPYSINVWCRAGRCRATGRGGVTTIARGDCQQDEVRCLTTEKSMPLKADAPTATVSPLYQRVSRQPGSPTGVGTLRPHREPPVFITQQALCHSLYVGSSGRSYQILWVPLLVTSDIRHVAVQKILSHGENQSAEVENRNDPSRLARPKREIQFFNQYDELVTDYMADLELDLSADTKPPKDLYIEVRVLRDCGDVMTESGVINLEAHSQHFLRRVDVEQFIRQGLLEQIKR</sequence>
<gene>
    <name evidence="1" type="ORF">PsorP6_001742</name>
</gene>
<name>A0ACC0WYA5_9STRA</name>
<protein>
    <submittedName>
        <fullName evidence="1">Uncharacterized protein</fullName>
    </submittedName>
</protein>
<organism evidence="1 2">
    <name type="scientific">Peronosclerospora sorghi</name>
    <dbReference type="NCBI Taxonomy" id="230839"/>
    <lineage>
        <taxon>Eukaryota</taxon>
        <taxon>Sar</taxon>
        <taxon>Stramenopiles</taxon>
        <taxon>Oomycota</taxon>
        <taxon>Peronosporomycetes</taxon>
        <taxon>Peronosporales</taxon>
        <taxon>Peronosporaceae</taxon>
        <taxon>Peronosclerospora</taxon>
    </lineage>
</organism>
<accession>A0ACC0WYA5</accession>
<dbReference type="EMBL" id="CM047580">
    <property type="protein sequence ID" value="KAI9923231.1"/>
    <property type="molecule type" value="Genomic_DNA"/>
</dbReference>
<proteinExistence type="predicted"/>
<comment type="caution">
    <text evidence="1">The sequence shown here is derived from an EMBL/GenBank/DDBJ whole genome shotgun (WGS) entry which is preliminary data.</text>
</comment>
<evidence type="ECO:0000313" key="2">
    <source>
        <dbReference type="Proteomes" id="UP001163321"/>
    </source>
</evidence>
<keyword evidence="2" id="KW-1185">Reference proteome</keyword>
<evidence type="ECO:0000313" key="1">
    <source>
        <dbReference type="EMBL" id="KAI9923231.1"/>
    </source>
</evidence>
<dbReference type="Proteomes" id="UP001163321">
    <property type="component" value="Chromosome 1"/>
</dbReference>
<reference evidence="1 2" key="1">
    <citation type="journal article" date="2022" name="bioRxiv">
        <title>The genome of the oomycete Peronosclerospora sorghi, a cosmopolitan pathogen of maize and sorghum, is inflated with dispersed pseudogenes.</title>
        <authorList>
            <person name="Fletcher K."/>
            <person name="Martin F."/>
            <person name="Isakeit T."/>
            <person name="Cavanaugh K."/>
            <person name="Magill C."/>
            <person name="Michelmore R."/>
        </authorList>
    </citation>
    <scope>NUCLEOTIDE SEQUENCE [LARGE SCALE GENOMIC DNA]</scope>
    <source>
        <strain evidence="1">P6</strain>
    </source>
</reference>